<evidence type="ECO:0000256" key="1">
    <source>
        <dbReference type="ARBA" id="ARBA00004141"/>
    </source>
</evidence>
<dbReference type="EMBL" id="UOEC01000132">
    <property type="protein sequence ID" value="VAV96289.1"/>
    <property type="molecule type" value="Genomic_DNA"/>
</dbReference>
<dbReference type="Pfam" id="PF00916">
    <property type="entry name" value="Sulfate_transp"/>
    <property type="match status" value="1"/>
</dbReference>
<dbReference type="SUPFAM" id="SSF52091">
    <property type="entry name" value="SpoIIaa-like"/>
    <property type="match status" value="1"/>
</dbReference>
<dbReference type="PROSITE" id="PS50801">
    <property type="entry name" value="STAS"/>
    <property type="match status" value="1"/>
</dbReference>
<dbReference type="InterPro" id="IPR001902">
    <property type="entry name" value="SLC26A/SulP_fam"/>
</dbReference>
<protein>
    <submittedName>
        <fullName evidence="7">Sulfate permease</fullName>
    </submittedName>
</protein>
<comment type="subcellular location">
    <subcellularLocation>
        <location evidence="1">Membrane</location>
        <topology evidence="1">Multi-pass membrane protein</topology>
    </subcellularLocation>
</comment>
<proteinExistence type="predicted"/>
<dbReference type="PANTHER" id="PTHR11814">
    <property type="entry name" value="SULFATE TRANSPORTER"/>
    <property type="match status" value="1"/>
</dbReference>
<keyword evidence="4 5" id="KW-0472">Membrane</keyword>
<evidence type="ECO:0000256" key="5">
    <source>
        <dbReference type="SAM" id="Phobius"/>
    </source>
</evidence>
<keyword evidence="3 5" id="KW-1133">Transmembrane helix</keyword>
<feature type="transmembrane region" description="Helical" evidence="5">
    <location>
        <begin position="160"/>
        <end position="180"/>
    </location>
</feature>
<keyword evidence="2 5" id="KW-0812">Transmembrane</keyword>
<accession>A0A3B0RWB2</accession>
<name>A0A3B0RWB2_9ZZZZ</name>
<dbReference type="InterPro" id="IPR036513">
    <property type="entry name" value="STAS_dom_sf"/>
</dbReference>
<reference evidence="7" key="1">
    <citation type="submission" date="2018-06" db="EMBL/GenBank/DDBJ databases">
        <authorList>
            <person name="Zhirakovskaya E."/>
        </authorList>
    </citation>
    <scope>NUCLEOTIDE SEQUENCE</scope>
</reference>
<evidence type="ECO:0000256" key="2">
    <source>
        <dbReference type="ARBA" id="ARBA00022692"/>
    </source>
</evidence>
<feature type="transmembrane region" description="Helical" evidence="5">
    <location>
        <begin position="12"/>
        <end position="31"/>
    </location>
</feature>
<dbReference type="InterPro" id="IPR011547">
    <property type="entry name" value="SLC26A/SulP_dom"/>
</dbReference>
<evidence type="ECO:0000259" key="6">
    <source>
        <dbReference type="PROSITE" id="PS50801"/>
    </source>
</evidence>
<evidence type="ECO:0000313" key="7">
    <source>
        <dbReference type="EMBL" id="VAV96289.1"/>
    </source>
</evidence>
<feature type="transmembrane region" description="Helical" evidence="5">
    <location>
        <begin position="365"/>
        <end position="393"/>
    </location>
</feature>
<dbReference type="Gene3D" id="3.30.750.24">
    <property type="entry name" value="STAS domain"/>
    <property type="match status" value="1"/>
</dbReference>
<dbReference type="InterPro" id="IPR002645">
    <property type="entry name" value="STAS_dom"/>
</dbReference>
<dbReference type="AlphaFoldDB" id="A0A3B0RWB2"/>
<feature type="transmembrane region" description="Helical" evidence="5">
    <location>
        <begin position="192"/>
        <end position="212"/>
    </location>
</feature>
<feature type="transmembrane region" description="Helical" evidence="5">
    <location>
        <begin position="310"/>
        <end position="328"/>
    </location>
</feature>
<dbReference type="GO" id="GO:0016020">
    <property type="term" value="C:membrane"/>
    <property type="evidence" value="ECO:0007669"/>
    <property type="project" value="UniProtKB-SubCell"/>
</dbReference>
<gene>
    <name evidence="7" type="ORF">MNBD_ALPHA08-710</name>
</gene>
<dbReference type="GO" id="GO:0055085">
    <property type="term" value="P:transmembrane transport"/>
    <property type="evidence" value="ECO:0007669"/>
    <property type="project" value="InterPro"/>
</dbReference>
<dbReference type="Pfam" id="PF01740">
    <property type="entry name" value="STAS"/>
    <property type="match status" value="1"/>
</dbReference>
<dbReference type="CDD" id="cd07042">
    <property type="entry name" value="STAS_SulP_like_sulfate_transporter"/>
    <property type="match status" value="1"/>
</dbReference>
<feature type="transmembrane region" description="Helical" evidence="5">
    <location>
        <begin position="37"/>
        <end position="56"/>
    </location>
</feature>
<feature type="domain" description="STAS" evidence="6">
    <location>
        <begin position="433"/>
        <end position="534"/>
    </location>
</feature>
<sequence>MAGRGIFGNLKGDIFGGVTAAVVALPLALAFGVASGVGPIAGLYGAIAVGFFAAVFGGTPSQVSGPTGPMTVAMAAVIVQYADNPGTAFLIVILAGFIQIALGFLKVGRYVSYTPQSVVSGFMSGIGVIIILIQTLPFVGLPTATGGPLGAISEWPQIPALMSFDALAIAAATLAVMVFWPARLKSVLPSALAALLVGTGLAMTVFSGAPIIGDVPTGFPTIQFPDISAGNLHLLVGPAVILALLGSIDSLLTSLVADSITRTRHNSNRELVGQGIGNIAAGLIGGLPGAGATMRTVVNVRAGGRTQLSGALHAVILLALVLGLGPLAEQVPHAALAGILMKVGWDIIDWKYLKRIATAPKDNVFVMLVTFGMTVFIDLITAVGVGIILASFVSSRQAEIHELEGVEALALKPGGEMLSEKENALLEELGGEVALVNLRGRFSFASARQLTHTIGLFDSKKLVVIYDFTETVYIDTSAALAIEDMLIGAHKQTEKVYICGLGGEILDTLTALGVLESIPKDHIFSTRSQAIAAISA</sequence>
<organism evidence="7">
    <name type="scientific">hydrothermal vent metagenome</name>
    <dbReference type="NCBI Taxonomy" id="652676"/>
    <lineage>
        <taxon>unclassified sequences</taxon>
        <taxon>metagenomes</taxon>
        <taxon>ecological metagenomes</taxon>
    </lineage>
</organism>
<feature type="transmembrane region" description="Helical" evidence="5">
    <location>
        <begin position="117"/>
        <end position="140"/>
    </location>
</feature>
<evidence type="ECO:0000256" key="3">
    <source>
        <dbReference type="ARBA" id="ARBA00022989"/>
    </source>
</evidence>
<evidence type="ECO:0000256" key="4">
    <source>
        <dbReference type="ARBA" id="ARBA00023136"/>
    </source>
</evidence>
<feature type="transmembrane region" description="Helical" evidence="5">
    <location>
        <begin position="232"/>
        <end position="257"/>
    </location>
</feature>
<feature type="transmembrane region" description="Helical" evidence="5">
    <location>
        <begin position="88"/>
        <end position="105"/>
    </location>
</feature>